<accession>A0AAW9FHU8</accession>
<evidence type="ECO:0000313" key="10">
    <source>
        <dbReference type="EMBL" id="MDX8305040.1"/>
    </source>
</evidence>
<protein>
    <submittedName>
        <fullName evidence="10">Alpha-ketoglutarate-dependent dioxygenase AlkB</fullName>
    </submittedName>
</protein>
<dbReference type="GO" id="GO:0140097">
    <property type="term" value="F:catalytic activity, acting on DNA"/>
    <property type="evidence" value="ECO:0007669"/>
    <property type="project" value="UniProtKB-ARBA"/>
</dbReference>
<dbReference type="PROSITE" id="PS51471">
    <property type="entry name" value="FE2OG_OXY"/>
    <property type="match status" value="1"/>
</dbReference>
<dbReference type="GO" id="GO:0016787">
    <property type="term" value="F:hydrolase activity"/>
    <property type="evidence" value="ECO:0007669"/>
    <property type="project" value="UniProtKB-ARBA"/>
</dbReference>
<evidence type="ECO:0000256" key="2">
    <source>
        <dbReference type="ARBA" id="ARBA00022723"/>
    </source>
</evidence>
<sequence length="211" mass="24332">MDLFNETRHLPLDGAQVVYHPAPDLGMSADELFNLLRRDIVWEQHSIKIEDRVIPQPRLSSWYGDVVHTYSTLAHVLTPHAFTPLLEMVRERVETICASKFNSMLANLYRSGDDAIGWHSDNEPELGPEPLIASISLGAERRFDLRRRDDHSKTVRLVLEHGSLLVMSGETQRNWQHGVARTKQVTRERINLTFRLTAARRHWFAFAKSSR</sequence>
<dbReference type="AlphaFoldDB" id="A0AAW9FHU8"/>
<gene>
    <name evidence="10" type="ORF">RMR22_22580</name>
</gene>
<dbReference type="InterPro" id="IPR027450">
    <property type="entry name" value="AlkB-like"/>
</dbReference>
<dbReference type="FunFam" id="2.60.120.590:FF:000004">
    <property type="entry name" value="DNA oxidative demethylase ALKBH2"/>
    <property type="match status" value="1"/>
</dbReference>
<name>A0AAW9FHU8_9HYPH</name>
<dbReference type="EMBL" id="JAVRAF010000012">
    <property type="protein sequence ID" value="MDX8305040.1"/>
    <property type="molecule type" value="Genomic_DNA"/>
</dbReference>
<dbReference type="Gene3D" id="2.60.120.590">
    <property type="entry name" value="Alpha-ketoglutarate-dependent dioxygenase AlkB-like"/>
    <property type="match status" value="1"/>
</dbReference>
<dbReference type="InterPro" id="IPR032854">
    <property type="entry name" value="ALKBH3"/>
</dbReference>
<dbReference type="RefSeq" id="WP_320203482.1">
    <property type="nucleotide sequence ID" value="NZ_CP192782.1"/>
</dbReference>
<keyword evidence="7" id="KW-0408">Iron</keyword>
<evidence type="ECO:0000256" key="8">
    <source>
        <dbReference type="ARBA" id="ARBA00023204"/>
    </source>
</evidence>
<dbReference type="GO" id="GO:0032451">
    <property type="term" value="F:demethylase activity"/>
    <property type="evidence" value="ECO:0007669"/>
    <property type="project" value="UniProtKB-ARBA"/>
</dbReference>
<evidence type="ECO:0000256" key="6">
    <source>
        <dbReference type="ARBA" id="ARBA00023002"/>
    </source>
</evidence>
<evidence type="ECO:0000256" key="3">
    <source>
        <dbReference type="ARBA" id="ARBA00022763"/>
    </source>
</evidence>
<organism evidence="10">
    <name type="scientific">Agrobacterium rosae</name>
    <dbReference type="NCBI Taxonomy" id="1972867"/>
    <lineage>
        <taxon>Bacteria</taxon>
        <taxon>Pseudomonadati</taxon>
        <taxon>Pseudomonadota</taxon>
        <taxon>Alphaproteobacteria</taxon>
        <taxon>Hyphomicrobiales</taxon>
        <taxon>Rhizobiaceae</taxon>
        <taxon>Rhizobium/Agrobacterium group</taxon>
        <taxon>Agrobacterium</taxon>
    </lineage>
</organism>
<reference evidence="10" key="1">
    <citation type="journal article" date="2023" name="Phytobiomes J">
        <title>Deciphering the key players within the bacterial microbiota associated with aerial crown gall tumors on rhododendron: Insights into the gallobiome.</title>
        <authorList>
            <person name="Kuzmanovic N."/>
            <person name="Nesme J."/>
            <person name="Wolf J."/>
            <person name="Neumann-Schaal M."/>
            <person name="Petersen J."/>
            <person name="Fernandez-Gnecco G."/>
            <person name="Sproeer C."/>
            <person name="Bunk B."/>
            <person name="Overmann J."/>
            <person name="Sorensen S.J."/>
            <person name="Idczak E."/>
            <person name="Smalla K."/>
        </authorList>
    </citation>
    <scope>NUCLEOTIDE SEQUENCE</scope>
    <source>
        <strain evidence="10">Rho-11.1</strain>
    </source>
</reference>
<proteinExistence type="predicted"/>
<keyword evidence="3" id="KW-0227">DNA damage</keyword>
<dbReference type="SUPFAM" id="SSF51197">
    <property type="entry name" value="Clavaminate synthase-like"/>
    <property type="match status" value="1"/>
</dbReference>
<evidence type="ECO:0000256" key="1">
    <source>
        <dbReference type="ARBA" id="ARBA00001954"/>
    </source>
</evidence>
<keyword evidence="4" id="KW-0460">Magnesium</keyword>
<keyword evidence="5 10" id="KW-0223">Dioxygenase</keyword>
<dbReference type="InterPro" id="IPR037151">
    <property type="entry name" value="AlkB-like_sf"/>
</dbReference>
<evidence type="ECO:0000256" key="4">
    <source>
        <dbReference type="ARBA" id="ARBA00022842"/>
    </source>
</evidence>
<dbReference type="GO" id="GO:0051213">
    <property type="term" value="F:dioxygenase activity"/>
    <property type="evidence" value="ECO:0007669"/>
    <property type="project" value="UniProtKB-KW"/>
</dbReference>
<keyword evidence="8" id="KW-0234">DNA repair</keyword>
<dbReference type="PANTHER" id="PTHR31212:SF4">
    <property type="entry name" value="ALPHA-KETOGLUTARATE-DEPENDENT DIOXYGENASE ALKB HOMOLOG 3"/>
    <property type="match status" value="1"/>
</dbReference>
<feature type="domain" description="Fe2OG dioxygenase" evidence="9">
    <location>
        <begin position="100"/>
        <end position="198"/>
    </location>
</feature>
<comment type="caution">
    <text evidence="10">The sequence shown here is derived from an EMBL/GenBank/DDBJ whole genome shotgun (WGS) entry which is preliminary data.</text>
</comment>
<keyword evidence="2" id="KW-0479">Metal-binding</keyword>
<dbReference type="Pfam" id="PF13532">
    <property type="entry name" value="2OG-FeII_Oxy_2"/>
    <property type="match status" value="1"/>
</dbReference>
<evidence type="ECO:0000256" key="5">
    <source>
        <dbReference type="ARBA" id="ARBA00022964"/>
    </source>
</evidence>
<evidence type="ECO:0000259" key="9">
    <source>
        <dbReference type="PROSITE" id="PS51471"/>
    </source>
</evidence>
<evidence type="ECO:0000256" key="7">
    <source>
        <dbReference type="ARBA" id="ARBA00023004"/>
    </source>
</evidence>
<dbReference type="GO" id="GO:0006307">
    <property type="term" value="P:DNA alkylation repair"/>
    <property type="evidence" value="ECO:0007669"/>
    <property type="project" value="InterPro"/>
</dbReference>
<dbReference type="GO" id="GO:0016705">
    <property type="term" value="F:oxidoreductase activity, acting on paired donors, with incorporation or reduction of molecular oxygen"/>
    <property type="evidence" value="ECO:0007669"/>
    <property type="project" value="UniProtKB-ARBA"/>
</dbReference>
<dbReference type="InterPro" id="IPR005123">
    <property type="entry name" value="Oxoglu/Fe-dep_dioxygenase_dom"/>
</dbReference>
<comment type="cofactor">
    <cofactor evidence="1">
        <name>Fe(2+)</name>
        <dbReference type="ChEBI" id="CHEBI:29033"/>
    </cofactor>
</comment>
<dbReference type="PANTHER" id="PTHR31212">
    <property type="entry name" value="ALPHA-KETOGLUTARATE-DEPENDENT DIOXYGENASE ALKB HOMOLOG 3"/>
    <property type="match status" value="1"/>
</dbReference>
<keyword evidence="6" id="KW-0560">Oxidoreductase</keyword>
<dbReference type="GO" id="GO:0046872">
    <property type="term" value="F:metal ion binding"/>
    <property type="evidence" value="ECO:0007669"/>
    <property type="project" value="UniProtKB-KW"/>
</dbReference>